<dbReference type="EMBL" id="SODD01000016">
    <property type="protein sequence ID" value="TDW19949.1"/>
    <property type="molecule type" value="Genomic_DNA"/>
</dbReference>
<feature type="transmembrane region" description="Helical" evidence="1">
    <location>
        <begin position="7"/>
        <end position="26"/>
    </location>
</feature>
<keyword evidence="1" id="KW-0472">Membrane</keyword>
<evidence type="ECO:0000313" key="3">
    <source>
        <dbReference type="Proteomes" id="UP000294743"/>
    </source>
</evidence>
<comment type="caution">
    <text evidence="2">The sequence shown here is derived from an EMBL/GenBank/DDBJ whole genome shotgun (WGS) entry which is preliminary data.</text>
</comment>
<organism evidence="2 3">
    <name type="scientific">Breznakia blatticola</name>
    <dbReference type="NCBI Taxonomy" id="1754012"/>
    <lineage>
        <taxon>Bacteria</taxon>
        <taxon>Bacillati</taxon>
        <taxon>Bacillota</taxon>
        <taxon>Erysipelotrichia</taxon>
        <taxon>Erysipelotrichales</taxon>
        <taxon>Erysipelotrichaceae</taxon>
        <taxon>Breznakia</taxon>
    </lineage>
</organism>
<accession>A0A4R7ZPV0</accession>
<sequence>MIFKSKSSSYVVPLFLSIFVILYLVTYKGVNMDGLIIAIVSAVLTWFVTKLIDGNNKRLDMSWLIYEDLLNNLYRARELEKRYVYELSKQLENFDQVDYSSDTIIVRFDFEVLSDILMEFMRCRNKFLSHSRIFQKKVSTSRKEKVAKWMNIETNVQKFTNCLIEYNDYFEHDFQYMNEFYVKLNAVRSEIKYEKSVYPGQIGENVDSIIKEFHSINLKVTHSPEEGIVDYISNVFKKVV</sequence>
<dbReference type="AlphaFoldDB" id="A0A4R7ZPV0"/>
<keyword evidence="1" id="KW-0812">Transmembrane</keyword>
<dbReference type="Proteomes" id="UP000294743">
    <property type="component" value="Unassembled WGS sequence"/>
</dbReference>
<evidence type="ECO:0000256" key="1">
    <source>
        <dbReference type="SAM" id="Phobius"/>
    </source>
</evidence>
<name>A0A4R7ZPV0_9FIRM</name>
<reference evidence="2 3" key="1">
    <citation type="submission" date="2019-03" db="EMBL/GenBank/DDBJ databases">
        <title>Genomic Encyclopedia of Type Strains, Phase IV (KMG-IV): sequencing the most valuable type-strain genomes for metagenomic binning, comparative biology and taxonomic classification.</title>
        <authorList>
            <person name="Goeker M."/>
        </authorList>
    </citation>
    <scope>NUCLEOTIDE SEQUENCE [LARGE SCALE GENOMIC DNA]</scope>
    <source>
        <strain evidence="2 3">DSM 28867</strain>
    </source>
</reference>
<keyword evidence="3" id="KW-1185">Reference proteome</keyword>
<feature type="transmembrane region" description="Helical" evidence="1">
    <location>
        <begin position="32"/>
        <end position="52"/>
    </location>
</feature>
<gene>
    <name evidence="2" type="ORF">EDD63_11651</name>
</gene>
<proteinExistence type="predicted"/>
<evidence type="ECO:0000313" key="2">
    <source>
        <dbReference type="EMBL" id="TDW19949.1"/>
    </source>
</evidence>
<protein>
    <submittedName>
        <fullName evidence="2">Uncharacterized protein</fullName>
    </submittedName>
</protein>
<keyword evidence="1" id="KW-1133">Transmembrane helix</keyword>